<protein>
    <submittedName>
        <fullName evidence="1">Uncharacterized protein</fullName>
    </submittedName>
</protein>
<accession>A0A6J5NKG8</accession>
<gene>
    <name evidence="1" type="ORF">UFOVP711_77</name>
</gene>
<name>A0A6J5NKG8_9CAUD</name>
<dbReference type="EMBL" id="LR796677">
    <property type="protein sequence ID" value="CAB4159307.1"/>
    <property type="molecule type" value="Genomic_DNA"/>
</dbReference>
<proteinExistence type="predicted"/>
<evidence type="ECO:0000313" key="1">
    <source>
        <dbReference type="EMBL" id="CAB4159307.1"/>
    </source>
</evidence>
<sequence length="86" mass="9458">MADRLIAETPEGDKLYQVGATRDSSIIGVPVVPQSPVGLVQEPTVFAYGYVKYADGRTYKVDYIQSFLGRGIFEQVAELDLTVTDK</sequence>
<reference evidence="1" key="1">
    <citation type="submission" date="2020-04" db="EMBL/GenBank/DDBJ databases">
        <authorList>
            <person name="Chiriac C."/>
            <person name="Salcher M."/>
            <person name="Ghai R."/>
            <person name="Kavagutti S V."/>
        </authorList>
    </citation>
    <scope>NUCLEOTIDE SEQUENCE</scope>
</reference>
<organism evidence="1">
    <name type="scientific">uncultured Caudovirales phage</name>
    <dbReference type="NCBI Taxonomy" id="2100421"/>
    <lineage>
        <taxon>Viruses</taxon>
        <taxon>Duplodnaviria</taxon>
        <taxon>Heunggongvirae</taxon>
        <taxon>Uroviricota</taxon>
        <taxon>Caudoviricetes</taxon>
        <taxon>Peduoviridae</taxon>
        <taxon>Maltschvirus</taxon>
        <taxon>Maltschvirus maltsch</taxon>
    </lineage>
</organism>